<dbReference type="Pfam" id="PF00665">
    <property type="entry name" value="rve"/>
    <property type="match status" value="1"/>
</dbReference>
<reference evidence="2 3" key="1">
    <citation type="journal article" date="2021" name="Genome Biol. Evol.">
        <title>Complete Genome Sequencing of a Novel Gloeobacter Species from a Waterfall Cave in Mexico.</title>
        <authorList>
            <person name="Saw J.H."/>
            <person name="Cardona T."/>
            <person name="Montejano G."/>
        </authorList>
    </citation>
    <scope>NUCLEOTIDE SEQUENCE [LARGE SCALE GENOMIC DNA]</scope>
    <source>
        <strain evidence="2">MG652769</strain>
    </source>
</reference>
<dbReference type="Gene3D" id="3.30.420.10">
    <property type="entry name" value="Ribonuclease H-like superfamily/Ribonuclease H"/>
    <property type="match status" value="1"/>
</dbReference>
<dbReference type="SUPFAM" id="SSF53098">
    <property type="entry name" value="Ribonuclease H-like"/>
    <property type="match status" value="1"/>
</dbReference>
<keyword evidence="3" id="KW-1185">Reference proteome</keyword>
<sequence length="117" mass="13104">MEDALANGRKLRTLTIVDVYSRECPHIEVDASLPGQRVVRVLEALAAKRRLPQKVLVDNGPEFICTALAAWAAQRGVHIVFSRPGKPTDKPHIESFNGRFRLGVLMTCDRKSEPLRM</sequence>
<dbReference type="PANTHER" id="PTHR47515:SF2">
    <property type="entry name" value="INTEGRASE CORE DOMAIN PROTEIN"/>
    <property type="match status" value="1"/>
</dbReference>
<protein>
    <submittedName>
        <fullName evidence="2">Transposase family protein</fullName>
    </submittedName>
</protein>
<dbReference type="InterPro" id="IPR001584">
    <property type="entry name" value="Integrase_cat-core"/>
</dbReference>
<dbReference type="PROSITE" id="PS50994">
    <property type="entry name" value="INTEGRASE"/>
    <property type="match status" value="1"/>
</dbReference>
<dbReference type="InterPro" id="IPR012337">
    <property type="entry name" value="RNaseH-like_sf"/>
</dbReference>
<feature type="domain" description="Integrase catalytic" evidence="1">
    <location>
        <begin position="1"/>
        <end position="117"/>
    </location>
</feature>
<dbReference type="Proteomes" id="UP001054846">
    <property type="component" value="Chromosome"/>
</dbReference>
<evidence type="ECO:0000313" key="3">
    <source>
        <dbReference type="Proteomes" id="UP001054846"/>
    </source>
</evidence>
<name>A0ABY3PPF3_9CYAN</name>
<organism evidence="2 3">
    <name type="scientific">Gloeobacter morelensis MG652769</name>
    <dbReference type="NCBI Taxonomy" id="2781736"/>
    <lineage>
        <taxon>Bacteria</taxon>
        <taxon>Bacillati</taxon>
        <taxon>Cyanobacteriota</taxon>
        <taxon>Cyanophyceae</taxon>
        <taxon>Gloeobacterales</taxon>
        <taxon>Gloeobacteraceae</taxon>
        <taxon>Gloeobacter</taxon>
        <taxon>Gloeobacter morelensis</taxon>
    </lineage>
</organism>
<accession>A0ABY3PPF3</accession>
<evidence type="ECO:0000313" key="2">
    <source>
        <dbReference type="EMBL" id="UFP95494.1"/>
    </source>
</evidence>
<dbReference type="PANTHER" id="PTHR47515">
    <property type="entry name" value="LOW CALCIUM RESPONSE LOCUS PROTEIN T"/>
    <property type="match status" value="1"/>
</dbReference>
<evidence type="ECO:0000259" key="1">
    <source>
        <dbReference type="PROSITE" id="PS50994"/>
    </source>
</evidence>
<dbReference type="EMBL" id="CP063845">
    <property type="protein sequence ID" value="UFP95494.1"/>
    <property type="molecule type" value="Genomic_DNA"/>
</dbReference>
<gene>
    <name evidence="2" type="ORF">ISF26_04395</name>
</gene>
<proteinExistence type="predicted"/>
<dbReference type="InterPro" id="IPR036397">
    <property type="entry name" value="RNaseH_sf"/>
</dbReference>